<dbReference type="Proteomes" id="UP000317593">
    <property type="component" value="Unassembled WGS sequence"/>
</dbReference>
<gene>
    <name evidence="7" type="ORF">SAMN06265218_102356</name>
</gene>
<feature type="region of interest" description="Disordered" evidence="5">
    <location>
        <begin position="1"/>
        <end position="22"/>
    </location>
</feature>
<proteinExistence type="predicted"/>
<keyword evidence="4 6" id="KW-0472">Membrane</keyword>
<evidence type="ECO:0000256" key="4">
    <source>
        <dbReference type="ARBA" id="ARBA00023136"/>
    </source>
</evidence>
<dbReference type="InterPro" id="IPR023271">
    <property type="entry name" value="Aquaporin-like"/>
</dbReference>
<feature type="transmembrane region" description="Helical" evidence="6">
    <location>
        <begin position="87"/>
        <end position="107"/>
    </location>
</feature>
<accession>A0A521BA87</accession>
<dbReference type="GO" id="GO:0005886">
    <property type="term" value="C:plasma membrane"/>
    <property type="evidence" value="ECO:0007669"/>
    <property type="project" value="TreeGrafter"/>
</dbReference>
<feature type="transmembrane region" description="Helical" evidence="6">
    <location>
        <begin position="248"/>
        <end position="270"/>
    </location>
</feature>
<evidence type="ECO:0000256" key="2">
    <source>
        <dbReference type="ARBA" id="ARBA00022692"/>
    </source>
</evidence>
<protein>
    <submittedName>
        <fullName evidence="7">Formate/nitrite transporter FocA, FNT family</fullName>
    </submittedName>
</protein>
<evidence type="ECO:0000256" key="5">
    <source>
        <dbReference type="SAM" id="MobiDB-lite"/>
    </source>
</evidence>
<feature type="transmembrane region" description="Helical" evidence="6">
    <location>
        <begin position="208"/>
        <end position="228"/>
    </location>
</feature>
<dbReference type="Pfam" id="PF01226">
    <property type="entry name" value="Form_Nir_trans"/>
    <property type="match status" value="1"/>
</dbReference>
<keyword evidence="8" id="KW-1185">Reference proteome</keyword>
<name>A0A521BA87_9BACT</name>
<evidence type="ECO:0000313" key="7">
    <source>
        <dbReference type="EMBL" id="SMO44016.1"/>
    </source>
</evidence>
<evidence type="ECO:0000256" key="1">
    <source>
        <dbReference type="ARBA" id="ARBA00004141"/>
    </source>
</evidence>
<keyword evidence="3 6" id="KW-1133">Transmembrane helix</keyword>
<dbReference type="InterPro" id="IPR000292">
    <property type="entry name" value="For/NO2_transpt"/>
</dbReference>
<evidence type="ECO:0000256" key="3">
    <source>
        <dbReference type="ARBA" id="ARBA00022989"/>
    </source>
</evidence>
<dbReference type="PANTHER" id="PTHR30520">
    <property type="entry name" value="FORMATE TRANSPORTER-RELATED"/>
    <property type="match status" value="1"/>
</dbReference>
<organism evidence="7 8">
    <name type="scientific">Fodinibius sediminis</name>
    <dbReference type="NCBI Taxonomy" id="1214077"/>
    <lineage>
        <taxon>Bacteria</taxon>
        <taxon>Pseudomonadati</taxon>
        <taxon>Balneolota</taxon>
        <taxon>Balneolia</taxon>
        <taxon>Balneolales</taxon>
        <taxon>Balneolaceae</taxon>
        <taxon>Fodinibius</taxon>
    </lineage>
</organism>
<feature type="transmembrane region" description="Helical" evidence="6">
    <location>
        <begin position="50"/>
        <end position="75"/>
    </location>
</feature>
<dbReference type="EMBL" id="FXTH01000002">
    <property type="protein sequence ID" value="SMO44016.1"/>
    <property type="molecule type" value="Genomic_DNA"/>
</dbReference>
<dbReference type="PANTHER" id="PTHR30520:SF2">
    <property type="entry name" value="INNER MEMBRANE PROTEIN YFDC"/>
    <property type="match status" value="1"/>
</dbReference>
<sequence length="283" mass="31271">MENNNNNQAPHQKRLEEKAKKAKTSKSYSDILSTVIHEGEAMFSLNNKTVFLSSIVAGLEIGFSYLLVCALFFFWEGTLPNSAIFQLFSIVYPVGFIMVIVGKSALFTEQTSILVLPVLNGQRSIWELLRMWANVIIGNIIGGIIFAIFISYLAPRMNLFTHQTMATIGEHILSYNHLVIFLSAITAGWLMGLLTWLLSSIVNSITRIALIAMITAIIGFGGLHHSIVGNIEVFGAFLFSDTISFLDYITFLAIALTGNGVGGAIVVALFKYRVFQSNFIENE</sequence>
<reference evidence="7 8" key="1">
    <citation type="submission" date="2017-05" db="EMBL/GenBank/DDBJ databases">
        <authorList>
            <person name="Varghese N."/>
            <person name="Submissions S."/>
        </authorList>
    </citation>
    <scope>NUCLEOTIDE SEQUENCE [LARGE SCALE GENOMIC DNA]</scope>
    <source>
        <strain evidence="7 8">DSM 21194</strain>
    </source>
</reference>
<dbReference type="OrthoDB" id="261587at2"/>
<feature type="transmembrane region" description="Helical" evidence="6">
    <location>
        <begin position="174"/>
        <end position="196"/>
    </location>
</feature>
<evidence type="ECO:0000256" key="6">
    <source>
        <dbReference type="SAM" id="Phobius"/>
    </source>
</evidence>
<dbReference type="AlphaFoldDB" id="A0A521BA87"/>
<dbReference type="GO" id="GO:0015499">
    <property type="term" value="F:formate transmembrane transporter activity"/>
    <property type="evidence" value="ECO:0007669"/>
    <property type="project" value="TreeGrafter"/>
</dbReference>
<evidence type="ECO:0000313" key="8">
    <source>
        <dbReference type="Proteomes" id="UP000317593"/>
    </source>
</evidence>
<dbReference type="RefSeq" id="WP_142713220.1">
    <property type="nucleotide sequence ID" value="NZ_FXTH01000002.1"/>
</dbReference>
<dbReference type="Gene3D" id="1.20.1080.10">
    <property type="entry name" value="Glycerol uptake facilitator protein"/>
    <property type="match status" value="1"/>
</dbReference>
<comment type="subcellular location">
    <subcellularLocation>
        <location evidence="1">Membrane</location>
        <topology evidence="1">Multi-pass membrane protein</topology>
    </subcellularLocation>
</comment>
<feature type="transmembrane region" description="Helical" evidence="6">
    <location>
        <begin position="128"/>
        <end position="154"/>
    </location>
</feature>
<keyword evidence="2 6" id="KW-0812">Transmembrane</keyword>
<feature type="compositionally biased region" description="Polar residues" evidence="5">
    <location>
        <begin position="1"/>
        <end position="10"/>
    </location>
</feature>